<proteinExistence type="predicted"/>
<dbReference type="EMBL" id="BA000004">
    <property type="protein sequence ID" value="BAB04105.1"/>
    <property type="molecule type" value="Genomic_DNA"/>
</dbReference>
<gene>
    <name evidence="2" type="ordered locus">BH0386</name>
</gene>
<evidence type="ECO:0000259" key="1">
    <source>
        <dbReference type="PROSITE" id="PS51186"/>
    </source>
</evidence>
<dbReference type="GO" id="GO:0016747">
    <property type="term" value="F:acyltransferase activity, transferring groups other than amino-acyl groups"/>
    <property type="evidence" value="ECO:0007669"/>
    <property type="project" value="InterPro"/>
</dbReference>
<keyword evidence="3" id="KW-1185">Reference proteome</keyword>
<dbReference type="PANTHER" id="PTHR43617">
    <property type="entry name" value="L-AMINO ACID N-ACETYLTRANSFERASE"/>
    <property type="match status" value="1"/>
</dbReference>
<sequence>MTEAAEAGNRGFEDYYVNIGFTPDRLVSMLSLTGLSSVHSVVAFYDDRPAGFILNGIRMIGGKQVAWNGGTAVVPELRRQGIGQKLMAATVECYEEQGVELATLEAFRINERAIALYETFGYHIVDQLCFLQHIGALETSFRSKSVGENDYRVARGTAHDVRLLSFYQHTAPWRTQWFALRGGQSILVKDALNHTIGYALYERVFDGEGSLASIVLYQCEAAPGRDDADEIVREALDALFAPHDEPCKRTTFNMPRANERVVRILQEAGFTDAHTADGIPFEQVYMVRKGKDDR</sequence>
<name>Q9KFU0_HALH5</name>
<dbReference type="CDD" id="cd04301">
    <property type="entry name" value="NAT_SF"/>
    <property type="match status" value="1"/>
</dbReference>
<accession>Q9KFU0</accession>
<dbReference type="PIR" id="B83698">
    <property type="entry name" value="B83698"/>
</dbReference>
<dbReference type="InterPro" id="IPR050276">
    <property type="entry name" value="MshD_Acetyltransferase"/>
</dbReference>
<dbReference type="DNASU" id="893438"/>
<dbReference type="eggNOG" id="COG0456">
    <property type="taxonomic scope" value="Bacteria"/>
</dbReference>
<dbReference type="AlphaFoldDB" id="Q9KFU0"/>
<feature type="domain" description="N-acetyltransferase" evidence="1">
    <location>
        <begin position="1"/>
        <end position="144"/>
    </location>
</feature>
<dbReference type="PROSITE" id="PS51186">
    <property type="entry name" value="GNAT"/>
    <property type="match status" value="1"/>
</dbReference>
<evidence type="ECO:0000313" key="2">
    <source>
        <dbReference type="EMBL" id="BAB04105.1"/>
    </source>
</evidence>
<dbReference type="SUPFAM" id="SSF55729">
    <property type="entry name" value="Acyl-CoA N-acyltransferases (Nat)"/>
    <property type="match status" value="1"/>
</dbReference>
<protein>
    <submittedName>
        <fullName evidence="2">BH0386 protein</fullName>
    </submittedName>
</protein>
<dbReference type="Gene3D" id="3.40.630.30">
    <property type="match status" value="1"/>
</dbReference>
<dbReference type="InterPro" id="IPR000182">
    <property type="entry name" value="GNAT_dom"/>
</dbReference>
<dbReference type="Pfam" id="PF00583">
    <property type="entry name" value="Acetyltransf_1"/>
    <property type="match status" value="1"/>
</dbReference>
<dbReference type="HOGENOM" id="CLU_062214_1_0_9"/>
<organism evidence="2 3">
    <name type="scientific">Halalkalibacterium halodurans (strain ATCC BAA-125 / DSM 18197 / FERM 7344 / JCM 9153 / C-125)</name>
    <name type="common">Bacillus halodurans</name>
    <dbReference type="NCBI Taxonomy" id="272558"/>
    <lineage>
        <taxon>Bacteria</taxon>
        <taxon>Bacillati</taxon>
        <taxon>Bacillota</taxon>
        <taxon>Bacilli</taxon>
        <taxon>Bacillales</taxon>
        <taxon>Bacillaceae</taxon>
        <taxon>Halalkalibacterium (ex Joshi et al. 2022)</taxon>
    </lineage>
</organism>
<evidence type="ECO:0000313" key="3">
    <source>
        <dbReference type="Proteomes" id="UP000001258"/>
    </source>
</evidence>
<dbReference type="InterPro" id="IPR016181">
    <property type="entry name" value="Acyl_CoA_acyltransferase"/>
</dbReference>
<dbReference type="Proteomes" id="UP000001258">
    <property type="component" value="Chromosome"/>
</dbReference>
<dbReference type="KEGG" id="bha:BH0386"/>
<reference evidence="2 3" key="1">
    <citation type="journal article" date="2000" name="Nucleic Acids Res.">
        <title>Complete genome sequence of the alkaliphilic bacterium Bacillus halodurans and genomic sequence comparison with Bacillus subtilis.</title>
        <authorList>
            <person name="Takami H."/>
            <person name="Nakasone K."/>
            <person name="Takaki Y."/>
            <person name="Maeno G."/>
            <person name="Sasaki R."/>
            <person name="Masui N."/>
            <person name="Fuji F."/>
            <person name="Hirama C."/>
            <person name="Nakamura Y."/>
            <person name="Ogasawara N."/>
            <person name="Kuhara S."/>
            <person name="Horikoshi K."/>
        </authorList>
    </citation>
    <scope>NUCLEOTIDE SEQUENCE [LARGE SCALE GENOMIC DNA]</scope>
    <source>
        <strain evidence="3">ATCC BAA-125 / DSM 18197 / FERM 7344 / JCM 9153 / C-125</strain>
    </source>
</reference>
<dbReference type="SMR" id="Q9KFU0"/>
<dbReference type="STRING" id="272558.gene:10726239"/>